<reference evidence="3 4" key="1">
    <citation type="submission" date="2023-08" db="EMBL/GenBank/DDBJ databases">
        <title>The whole genome sequence of Lysobacter yananisis.</title>
        <authorList>
            <person name="Sun H."/>
        </authorList>
    </citation>
    <scope>NUCLEOTIDE SEQUENCE [LARGE SCALE GENOMIC DNA]</scope>
    <source>
        <strain evidence="3 4">SNNU513</strain>
    </source>
</reference>
<organism evidence="3 4">
    <name type="scientific">Lysobacter yananisis</name>
    <dbReference type="NCBI Taxonomy" id="1003114"/>
    <lineage>
        <taxon>Bacteria</taxon>
        <taxon>Pseudomonadati</taxon>
        <taxon>Pseudomonadota</taxon>
        <taxon>Gammaproteobacteria</taxon>
        <taxon>Lysobacterales</taxon>
        <taxon>Lysobacteraceae</taxon>
        <taxon>Lysobacter</taxon>
    </lineage>
</organism>
<evidence type="ECO:0000256" key="1">
    <source>
        <dbReference type="SAM" id="MobiDB-lite"/>
    </source>
</evidence>
<dbReference type="EC" id="2.1.1.-" evidence="3"/>
<feature type="domain" description="DOT1" evidence="2">
    <location>
        <begin position="136"/>
        <end position="188"/>
    </location>
</feature>
<dbReference type="RefSeq" id="WP_309151938.1">
    <property type="nucleotide sequence ID" value="NZ_CP133568.1"/>
</dbReference>
<dbReference type="EMBL" id="CP133568">
    <property type="protein sequence ID" value="WMT03082.1"/>
    <property type="molecule type" value="Genomic_DNA"/>
</dbReference>
<dbReference type="Gene3D" id="3.40.50.150">
    <property type="entry name" value="Vaccinia Virus protein VP39"/>
    <property type="match status" value="1"/>
</dbReference>
<evidence type="ECO:0000259" key="2">
    <source>
        <dbReference type="Pfam" id="PF08123"/>
    </source>
</evidence>
<keyword evidence="3" id="KW-0489">Methyltransferase</keyword>
<dbReference type="InterPro" id="IPR025789">
    <property type="entry name" value="DOT1_dom"/>
</dbReference>
<keyword evidence="4" id="KW-1185">Reference proteome</keyword>
<dbReference type="Proteomes" id="UP001229313">
    <property type="component" value="Chromosome"/>
</dbReference>
<sequence>MSPTLRSLLDQFDTDPSWPSPPRWRERAQWQERIERASLGLAADAAELLRARADAAQARLDAADAQWAATLRARIAAGEGARLLREWLRESPPHADGEGYDPLDALLGAVLDLAEPEGEVAAPAPQTVFYQPTPARHLLDLLARLELGADDVLIDLGSGLGHVPLLVAACTPARGLGIEHEAAYVDSARLCARALGLRRADFVHADARAADLSAGTVFYLYTPFTGDLLAQVLERLRALAARRAIRIASLGPCTQTLATQPWLRASQPSWAADRIALFAAGPSLPG</sequence>
<protein>
    <submittedName>
        <fullName evidence="3">Class I SAM-dependent methyltransferase</fullName>
        <ecNumber evidence="3">2.1.1.-</ecNumber>
    </submittedName>
</protein>
<dbReference type="SUPFAM" id="SSF53335">
    <property type="entry name" value="S-adenosyl-L-methionine-dependent methyltransferases"/>
    <property type="match status" value="1"/>
</dbReference>
<gene>
    <name evidence="3" type="ORF">RDV84_24525</name>
</gene>
<feature type="region of interest" description="Disordered" evidence="1">
    <location>
        <begin position="1"/>
        <end position="23"/>
    </location>
</feature>
<dbReference type="Pfam" id="PF08123">
    <property type="entry name" value="DOT1"/>
    <property type="match status" value="1"/>
</dbReference>
<dbReference type="CDD" id="cd02440">
    <property type="entry name" value="AdoMet_MTases"/>
    <property type="match status" value="1"/>
</dbReference>
<proteinExistence type="predicted"/>
<accession>A0ABY9P7N0</accession>
<name>A0ABY9P7N0_9GAMM</name>
<evidence type="ECO:0000313" key="3">
    <source>
        <dbReference type="EMBL" id="WMT03082.1"/>
    </source>
</evidence>
<dbReference type="InterPro" id="IPR029063">
    <property type="entry name" value="SAM-dependent_MTases_sf"/>
</dbReference>
<evidence type="ECO:0000313" key="4">
    <source>
        <dbReference type="Proteomes" id="UP001229313"/>
    </source>
</evidence>
<dbReference type="GO" id="GO:0008168">
    <property type="term" value="F:methyltransferase activity"/>
    <property type="evidence" value="ECO:0007669"/>
    <property type="project" value="UniProtKB-KW"/>
</dbReference>
<dbReference type="GO" id="GO:0032259">
    <property type="term" value="P:methylation"/>
    <property type="evidence" value="ECO:0007669"/>
    <property type="project" value="UniProtKB-KW"/>
</dbReference>
<keyword evidence="3" id="KW-0808">Transferase</keyword>